<keyword evidence="3" id="KW-0239">DNA-directed DNA polymerase</keyword>
<evidence type="ECO:0000256" key="1">
    <source>
        <dbReference type="ARBA" id="ARBA00009762"/>
    </source>
</evidence>
<dbReference type="EC" id="2.7.7.102" evidence="6"/>
<dbReference type="GO" id="GO:0003887">
    <property type="term" value="F:DNA-directed DNA polymerase activity"/>
    <property type="evidence" value="ECO:0007669"/>
    <property type="project" value="UniProtKB-KW"/>
</dbReference>
<evidence type="ECO:0000256" key="2">
    <source>
        <dbReference type="ARBA" id="ARBA00012417"/>
    </source>
</evidence>
<dbReference type="Proteomes" id="UP000004810">
    <property type="component" value="Unassembled WGS sequence"/>
</dbReference>
<evidence type="ECO:0000256" key="3">
    <source>
        <dbReference type="ARBA" id="ARBA00022932"/>
    </source>
</evidence>
<gene>
    <name evidence="8" type="ORF">WUBG_13215</name>
</gene>
<dbReference type="GO" id="GO:0003682">
    <property type="term" value="F:chromatin binding"/>
    <property type="evidence" value="ECO:0007669"/>
    <property type="project" value="TreeGrafter"/>
</dbReference>
<dbReference type="EMBL" id="ADBV01009921">
    <property type="protein sequence ID" value="EJW75873.1"/>
    <property type="molecule type" value="Genomic_DNA"/>
</dbReference>
<dbReference type="PANTHER" id="PTHR31399">
    <property type="entry name" value="DNA-DIRECTED PRIMASE / POLYMERASE PROTEIN"/>
    <property type="match status" value="1"/>
</dbReference>
<organism evidence="8 9">
    <name type="scientific">Wuchereria bancrofti</name>
    <dbReference type="NCBI Taxonomy" id="6293"/>
    <lineage>
        <taxon>Eukaryota</taxon>
        <taxon>Metazoa</taxon>
        <taxon>Ecdysozoa</taxon>
        <taxon>Nematoda</taxon>
        <taxon>Chromadorea</taxon>
        <taxon>Rhabditida</taxon>
        <taxon>Spirurina</taxon>
        <taxon>Spiruromorpha</taxon>
        <taxon>Filarioidea</taxon>
        <taxon>Onchocercidae</taxon>
        <taxon>Wuchereria</taxon>
    </lineage>
</organism>
<accession>J9E156</accession>
<sequence>MIGRGATSPFPILDQHIIAINRRWKDNASIRQWKLSVNKFTMSRHIIYYISNCRYCFNIGREHRSNGVFWIADLAITSIDLALESNKINIQSEVEDQTGEVDSMSKQLLLDVIREARAVNETEVQKRTLTTGYRYTTPEMGELQNSRNLFELTDEELLDAFASVKN</sequence>
<dbReference type="GO" id="GO:0005759">
    <property type="term" value="C:mitochondrial matrix"/>
    <property type="evidence" value="ECO:0007669"/>
    <property type="project" value="TreeGrafter"/>
</dbReference>
<dbReference type="GO" id="GO:0031297">
    <property type="term" value="P:replication fork processing"/>
    <property type="evidence" value="ECO:0007669"/>
    <property type="project" value="TreeGrafter"/>
</dbReference>
<keyword evidence="3" id="KW-0808">Transferase</keyword>
<name>J9E156_WUCBA</name>
<evidence type="ECO:0000256" key="7">
    <source>
        <dbReference type="ARBA" id="ARBA00047303"/>
    </source>
</evidence>
<evidence type="ECO:0000256" key="5">
    <source>
        <dbReference type="ARBA" id="ARBA00044677"/>
    </source>
</evidence>
<dbReference type="GO" id="GO:0006264">
    <property type="term" value="P:mitochondrial DNA replication"/>
    <property type="evidence" value="ECO:0007669"/>
    <property type="project" value="TreeGrafter"/>
</dbReference>
<dbReference type="InterPro" id="IPR044917">
    <property type="entry name" value="PRIMPOL"/>
</dbReference>
<dbReference type="EC" id="2.7.7.7" evidence="2"/>
<evidence type="ECO:0000256" key="6">
    <source>
        <dbReference type="ARBA" id="ARBA00044768"/>
    </source>
</evidence>
<evidence type="ECO:0000313" key="9">
    <source>
        <dbReference type="Proteomes" id="UP000004810"/>
    </source>
</evidence>
<comment type="catalytic activity">
    <reaction evidence="5">
        <text>ssDNA + n NTP = ssDNA/pppN(pN)n-1 hybrid + (n-1) diphosphate.</text>
        <dbReference type="EC" id="2.7.7.102"/>
    </reaction>
</comment>
<comment type="catalytic activity">
    <reaction evidence="7">
        <text>DNA(n) + a 2'-deoxyribonucleoside 5'-triphosphate = DNA(n+1) + diphosphate</text>
        <dbReference type="Rhea" id="RHEA:22508"/>
        <dbReference type="Rhea" id="RHEA-COMP:17339"/>
        <dbReference type="Rhea" id="RHEA-COMP:17340"/>
        <dbReference type="ChEBI" id="CHEBI:33019"/>
        <dbReference type="ChEBI" id="CHEBI:61560"/>
        <dbReference type="ChEBI" id="CHEBI:173112"/>
        <dbReference type="EC" id="2.7.7.7"/>
    </reaction>
    <physiologicalReaction direction="left-to-right" evidence="7">
        <dbReference type="Rhea" id="RHEA:22509"/>
    </physiologicalReaction>
</comment>
<dbReference type="PANTHER" id="PTHR31399:SF0">
    <property type="entry name" value="DNA-DIRECTED PRIMASE_POLYMERASE PROTEIN"/>
    <property type="match status" value="1"/>
</dbReference>
<dbReference type="GO" id="GO:0042276">
    <property type="term" value="P:error-prone translesion synthesis"/>
    <property type="evidence" value="ECO:0007669"/>
    <property type="project" value="InterPro"/>
</dbReference>
<dbReference type="GO" id="GO:0005634">
    <property type="term" value="C:nucleus"/>
    <property type="evidence" value="ECO:0007669"/>
    <property type="project" value="TreeGrafter"/>
</dbReference>
<evidence type="ECO:0000256" key="4">
    <source>
        <dbReference type="ARBA" id="ARBA00026139"/>
    </source>
</evidence>
<dbReference type="AlphaFoldDB" id="J9E156"/>
<reference evidence="9" key="1">
    <citation type="submission" date="2012-08" db="EMBL/GenBank/DDBJ databases">
        <title>The Genome Sequence of Wuchereria bancrofti.</title>
        <authorList>
            <person name="Nutman T.B."/>
            <person name="Fink D.L."/>
            <person name="Russ C."/>
            <person name="Young S."/>
            <person name="Zeng Q."/>
            <person name="Koehrsen M."/>
            <person name="Alvarado L."/>
            <person name="Berlin A."/>
            <person name="Chapman S.B."/>
            <person name="Chen Z."/>
            <person name="Freedman E."/>
            <person name="Gellesch M."/>
            <person name="Goldberg J."/>
            <person name="Griggs A."/>
            <person name="Gujja S."/>
            <person name="Heilman E.R."/>
            <person name="Heiman D."/>
            <person name="Hepburn T."/>
            <person name="Howarth C."/>
            <person name="Jen D."/>
            <person name="Larson L."/>
            <person name="Lewis B."/>
            <person name="Mehta T."/>
            <person name="Park D."/>
            <person name="Pearson M."/>
            <person name="Roberts A."/>
            <person name="Saif S."/>
            <person name="Shea T."/>
            <person name="Shenoy N."/>
            <person name="Sisk P."/>
            <person name="Stolte C."/>
            <person name="Sykes S."/>
            <person name="Walk T."/>
            <person name="White J."/>
            <person name="Yandava C."/>
            <person name="Haas B."/>
            <person name="Henn M.R."/>
            <person name="Nusbaum C."/>
            <person name="Birren B."/>
        </authorList>
    </citation>
    <scope>NUCLEOTIDE SEQUENCE [LARGE SCALE GENOMIC DNA]</scope>
    <source>
        <strain evidence="9">NA</strain>
    </source>
</reference>
<comment type="similarity">
    <text evidence="1">Belongs to the eukaryotic-type primase small subunit family.</text>
</comment>
<keyword evidence="3" id="KW-0548">Nucleotidyltransferase</keyword>
<comment type="caution">
    <text evidence="8">The sequence shown here is derived from an EMBL/GenBank/DDBJ whole genome shotgun (WGS) entry which is preliminary data.</text>
</comment>
<dbReference type="GO" id="GO:0009411">
    <property type="term" value="P:response to UV"/>
    <property type="evidence" value="ECO:0007669"/>
    <property type="project" value="TreeGrafter"/>
</dbReference>
<protein>
    <recommendedName>
        <fullName evidence="4">DNA-directed primase/polymerase protein</fullName>
        <ecNumber evidence="6">2.7.7.102</ecNumber>
        <ecNumber evidence="2">2.7.7.7</ecNumber>
    </recommendedName>
</protein>
<evidence type="ECO:0000313" key="8">
    <source>
        <dbReference type="EMBL" id="EJW75873.1"/>
    </source>
</evidence>
<proteinExistence type="inferred from homology"/>